<evidence type="ECO:0000259" key="7">
    <source>
        <dbReference type="Pfam" id="PF02776"/>
    </source>
</evidence>
<dbReference type="GO" id="GO:0030976">
    <property type="term" value="F:thiamine pyrophosphate binding"/>
    <property type="evidence" value="ECO:0007669"/>
    <property type="project" value="InterPro"/>
</dbReference>
<dbReference type="SUPFAM" id="SSF52518">
    <property type="entry name" value="Thiamin diphosphate-binding fold (THDP-binding)"/>
    <property type="match status" value="2"/>
</dbReference>
<dbReference type="GO" id="GO:0003984">
    <property type="term" value="F:acetolactate synthase activity"/>
    <property type="evidence" value="ECO:0007669"/>
    <property type="project" value="TreeGrafter"/>
</dbReference>
<dbReference type="GO" id="GO:0050660">
    <property type="term" value="F:flavin adenine dinucleotide binding"/>
    <property type="evidence" value="ECO:0007669"/>
    <property type="project" value="TreeGrafter"/>
</dbReference>
<evidence type="ECO:0000313" key="9">
    <source>
        <dbReference type="Proteomes" id="UP000700706"/>
    </source>
</evidence>
<evidence type="ECO:0000256" key="3">
    <source>
        <dbReference type="RuleBase" id="RU362132"/>
    </source>
</evidence>
<dbReference type="InterPro" id="IPR012001">
    <property type="entry name" value="Thiamin_PyroP_enz_TPP-bd_dom"/>
</dbReference>
<evidence type="ECO:0000256" key="4">
    <source>
        <dbReference type="SAM" id="MobiDB-lite"/>
    </source>
</evidence>
<dbReference type="PANTHER" id="PTHR18968:SF129">
    <property type="entry name" value="ACETOLACTATE SYNTHASE"/>
    <property type="match status" value="1"/>
</dbReference>
<dbReference type="PROSITE" id="PS00187">
    <property type="entry name" value="TPP_ENZYMES"/>
    <property type="match status" value="1"/>
</dbReference>
<evidence type="ECO:0000313" key="8">
    <source>
        <dbReference type="EMBL" id="MBW8727492.1"/>
    </source>
</evidence>
<dbReference type="Pfam" id="PF02776">
    <property type="entry name" value="TPP_enzyme_N"/>
    <property type="match status" value="1"/>
</dbReference>
<dbReference type="SUPFAM" id="SSF52467">
    <property type="entry name" value="DHS-like NAD/FAD-binding domain"/>
    <property type="match status" value="1"/>
</dbReference>
<dbReference type="Pfam" id="PF00205">
    <property type="entry name" value="TPP_enzyme_M"/>
    <property type="match status" value="1"/>
</dbReference>
<evidence type="ECO:0000256" key="1">
    <source>
        <dbReference type="ARBA" id="ARBA00007812"/>
    </source>
</evidence>
<feature type="domain" description="Thiamine pyrophosphate enzyme N-terminal TPP-binding" evidence="7">
    <location>
        <begin position="3"/>
        <end position="117"/>
    </location>
</feature>
<feature type="compositionally biased region" description="Low complexity" evidence="4">
    <location>
        <begin position="376"/>
        <end position="390"/>
    </location>
</feature>
<dbReference type="PANTHER" id="PTHR18968">
    <property type="entry name" value="THIAMINE PYROPHOSPHATE ENZYMES"/>
    <property type="match status" value="1"/>
</dbReference>
<dbReference type="Gene3D" id="3.40.50.970">
    <property type="match status" value="2"/>
</dbReference>
<dbReference type="CDD" id="cd07035">
    <property type="entry name" value="TPP_PYR_POX_like"/>
    <property type="match status" value="1"/>
</dbReference>
<dbReference type="Pfam" id="PF02775">
    <property type="entry name" value="TPP_enzyme_C"/>
    <property type="match status" value="1"/>
</dbReference>
<protein>
    <submittedName>
        <fullName evidence="8">Thiamine pyrophosphate-binding protein</fullName>
    </submittedName>
</protein>
<dbReference type="GO" id="GO:0009099">
    <property type="term" value="P:L-valine biosynthetic process"/>
    <property type="evidence" value="ECO:0007669"/>
    <property type="project" value="TreeGrafter"/>
</dbReference>
<feature type="compositionally biased region" description="Basic and acidic residues" evidence="4">
    <location>
        <begin position="359"/>
        <end position="375"/>
    </location>
</feature>
<dbReference type="InterPro" id="IPR011766">
    <property type="entry name" value="TPP_enzyme_TPP-bd"/>
</dbReference>
<dbReference type="AlphaFoldDB" id="A0A952KFD0"/>
<name>A0A952KFD0_9PROT</name>
<comment type="caution">
    <text evidence="8">The sequence shown here is derived from an EMBL/GenBank/DDBJ whole genome shotgun (WGS) entry which is preliminary data.</text>
</comment>
<sequence length="604" mass="62087">MTRIADTIAATLHAHGIRHAFGMPGGEVVTLIDGLEAAGIRFHLARHETAAALMAAAVSVTTATPGLLVATVGPGLANAVNGIADAAQEHVPLVVISGIVDRPTRARYTHQVIDHAALLRPLVKASFEVEPESAGPTVARALAVALAEPMGPVHLDLSPAVAAMPDPAPRPVAPPAVLRPAIGPQDPAIAVLAGRLSRARRPLILAGLEAAQGHAGPALLRLAERLGAPVVTTYKAKGLVPEDHALALGGAGLSPAADAVLLPLFEQSDLLIFVGYDPIEMRLGWLDPISDPERIVEITAAPADHAMHHAGTRLLAAPAAAVEALIEAIQTDATWAGDDREEGDGVSRDLSRLAGEVGRPQDDRVRAGPGLDKEPSPGAAGAAPTSPASGRGNAEAGKTTRTWPGGEPAAARAALAERFAARADWGPHAIVEVLNRAVGDEDLVTVDAGAHRILLSQKWVARRPLSLLQSAGFCTMAAALPLAIGAKVADPSRRVVAVMGDGGLEMGIGELATLRDLGLPVTIVLFQDRSLALIALKQSSAGLAPHGVGLGLTDFAAVAEGFGGHGRTVASATALQAELAAARDRDRFTLIACRFDADAYHQAF</sequence>
<organism evidence="8 9">
    <name type="scientific">Inquilinus limosus</name>
    <dbReference type="NCBI Taxonomy" id="171674"/>
    <lineage>
        <taxon>Bacteria</taxon>
        <taxon>Pseudomonadati</taxon>
        <taxon>Pseudomonadota</taxon>
        <taxon>Alphaproteobacteria</taxon>
        <taxon>Rhodospirillales</taxon>
        <taxon>Rhodospirillaceae</taxon>
        <taxon>Inquilinus</taxon>
    </lineage>
</organism>
<dbReference type="InterPro" id="IPR029035">
    <property type="entry name" value="DHS-like_NAD/FAD-binding_dom"/>
</dbReference>
<evidence type="ECO:0000259" key="5">
    <source>
        <dbReference type="Pfam" id="PF00205"/>
    </source>
</evidence>
<keyword evidence="2 3" id="KW-0786">Thiamine pyrophosphate</keyword>
<dbReference type="EMBL" id="JAEKLZ010000280">
    <property type="protein sequence ID" value="MBW8727492.1"/>
    <property type="molecule type" value="Genomic_DNA"/>
</dbReference>
<evidence type="ECO:0000256" key="2">
    <source>
        <dbReference type="ARBA" id="ARBA00023052"/>
    </source>
</evidence>
<feature type="domain" description="Thiamine pyrophosphate enzyme TPP-binding" evidence="6">
    <location>
        <begin position="447"/>
        <end position="592"/>
    </location>
</feature>
<dbReference type="GO" id="GO:0005948">
    <property type="term" value="C:acetolactate synthase complex"/>
    <property type="evidence" value="ECO:0007669"/>
    <property type="project" value="TreeGrafter"/>
</dbReference>
<dbReference type="GO" id="GO:0009097">
    <property type="term" value="P:isoleucine biosynthetic process"/>
    <property type="evidence" value="ECO:0007669"/>
    <property type="project" value="TreeGrafter"/>
</dbReference>
<dbReference type="CDD" id="cd00568">
    <property type="entry name" value="TPP_enzymes"/>
    <property type="match status" value="1"/>
</dbReference>
<dbReference type="Gene3D" id="3.40.50.1220">
    <property type="entry name" value="TPP-binding domain"/>
    <property type="match status" value="1"/>
</dbReference>
<dbReference type="Proteomes" id="UP000700706">
    <property type="component" value="Unassembled WGS sequence"/>
</dbReference>
<gene>
    <name evidence="8" type="ORF">JF625_20370</name>
</gene>
<dbReference type="GO" id="GO:0000287">
    <property type="term" value="F:magnesium ion binding"/>
    <property type="evidence" value="ECO:0007669"/>
    <property type="project" value="InterPro"/>
</dbReference>
<dbReference type="InterPro" id="IPR045229">
    <property type="entry name" value="TPP_enz"/>
</dbReference>
<proteinExistence type="inferred from homology"/>
<accession>A0A952KFD0</accession>
<dbReference type="InterPro" id="IPR000399">
    <property type="entry name" value="TPP-bd_CS"/>
</dbReference>
<dbReference type="InterPro" id="IPR029061">
    <property type="entry name" value="THDP-binding"/>
</dbReference>
<dbReference type="InterPro" id="IPR012000">
    <property type="entry name" value="Thiamin_PyroP_enz_cen_dom"/>
</dbReference>
<comment type="similarity">
    <text evidence="1 3">Belongs to the TPP enzyme family.</text>
</comment>
<evidence type="ECO:0000259" key="6">
    <source>
        <dbReference type="Pfam" id="PF02775"/>
    </source>
</evidence>
<reference evidence="8" key="1">
    <citation type="submission" date="2020-06" db="EMBL/GenBank/DDBJ databases">
        <title>Stable isotope informed genome-resolved metagenomics uncovers potential trophic interactions in rhizosphere soil.</title>
        <authorList>
            <person name="Starr E.P."/>
            <person name="Shi S."/>
            <person name="Blazewicz S.J."/>
            <person name="Koch B.J."/>
            <person name="Probst A.J."/>
            <person name="Hungate B.A."/>
            <person name="Pett-Ridge J."/>
            <person name="Firestone M.K."/>
            <person name="Banfield J.F."/>
        </authorList>
    </citation>
    <scope>NUCLEOTIDE SEQUENCE</scope>
    <source>
        <strain evidence="8">YM_69_17</strain>
    </source>
</reference>
<feature type="domain" description="Thiamine pyrophosphate enzyme central" evidence="5">
    <location>
        <begin position="191"/>
        <end position="325"/>
    </location>
</feature>
<feature type="region of interest" description="Disordered" evidence="4">
    <location>
        <begin position="335"/>
        <end position="409"/>
    </location>
</feature>